<dbReference type="Proteomes" id="UP000198337">
    <property type="component" value="Unassembled WGS sequence"/>
</dbReference>
<keyword evidence="2" id="KW-1185">Reference proteome</keyword>
<dbReference type="EMBL" id="FZNV01000004">
    <property type="protein sequence ID" value="SNR62798.1"/>
    <property type="molecule type" value="Genomic_DNA"/>
</dbReference>
<gene>
    <name evidence="1" type="ORF">SAMN04488009_2828</name>
</gene>
<organism evidence="1 2">
    <name type="scientific">Maribacter sedimenticola</name>
    <dbReference type="NCBI Taxonomy" id="228956"/>
    <lineage>
        <taxon>Bacteria</taxon>
        <taxon>Pseudomonadati</taxon>
        <taxon>Bacteroidota</taxon>
        <taxon>Flavobacteriia</taxon>
        <taxon>Flavobacteriales</taxon>
        <taxon>Flavobacteriaceae</taxon>
        <taxon>Maribacter</taxon>
    </lineage>
</organism>
<dbReference type="RefSeq" id="WP_143815208.1">
    <property type="nucleotide sequence ID" value="NZ_FZNV01000004.1"/>
</dbReference>
<accession>A0ABY1SJN1</accession>
<evidence type="ECO:0008006" key="3">
    <source>
        <dbReference type="Google" id="ProtNLM"/>
    </source>
</evidence>
<comment type="caution">
    <text evidence="1">The sequence shown here is derived from an EMBL/GenBank/DDBJ whole genome shotgun (WGS) entry which is preliminary data.</text>
</comment>
<name>A0ABY1SJN1_9FLAO</name>
<proteinExistence type="predicted"/>
<reference evidence="1 2" key="1">
    <citation type="submission" date="2017-06" db="EMBL/GenBank/DDBJ databases">
        <authorList>
            <person name="Varghese N."/>
            <person name="Submissions S."/>
        </authorList>
    </citation>
    <scope>NUCLEOTIDE SEQUENCE [LARGE SCALE GENOMIC DNA]</scope>
    <source>
        <strain evidence="1 2">DSM 19840</strain>
    </source>
</reference>
<sequence>MTKTKFSHRILATFFIMAFLPSLFPVNYLLASNNGPNAPEAASFEPVDATDMVNLVTGDMSYVLPLLNVPSPEGGYPISLAYHAGIAMEQEASWVGLGWNLNPGAINRGVNGYPDDWGKTSIHEFYYDTGTTQNYYSISAGVTFSDAFSVGLGASWGSNQSLGGYVSASAGLGGENVASIGGSIGTNGVGINGGFAGYSANISTSGVGVGYGFASGAGNNAVGLNLNYNYSSGLSGGVSVTQMESSDGSKIASHKRSGMGINFSTDGLSINGKVNGIGAGISTSSQDVNSGDYDVNVASTGFYLPLYYFYIGYNKTKVTHSLFKYDNLFTSGMLYPVNSIKTKTGNEKNEVIENNFMDVTILPRYDTETVGNVLLDRNAQLKYNNLVLPGYDNYSVTAQGLSGTLSPYFTSELNLSGRGREEKNDDDLYAQYINNDLSEYADVNHSESNKSAVSKVNFTMSNAHSSFLRTQTSQVLNTNNNNDPINAENLLNYYKTQNLTNYNNQSSLVNGELNRKREGNYIKTFTNDEIRNGVFGFLEADGIDRSDLDTYEGEGIGAYRITTVDGRTYHYSLPVYNFETFYRSFRENEFGVPDKESSFFEIQKTTPYATHWLLTAVTGPDYIDENNDGIPNGNDYGYWVNLEYGKWSDGYIWQTPNGRYDEEIGNDGTTNYSYSWGRKQLYYLDAIKTRTHTALFVKDLRKDNASVPKYKYAEKWNGGSFWDDNYSSIYEPQQNYKVYGHPGDTFYYLNSNNEDTSFLFESDLGQQGCHNIDRYSAQSTEDQSYFDIPKSYPLRLKKVLLFKNEDLNGFSKQAENAFSIQKTGILYKNTYFKNTNADSPEGTCLLGPGYNFYLSPPNSSLNVFELNTSNKVVDINDFNGLNLESSAQQVIVLGHDYSLASASPSSDVLNKGRLTLNSISFKGKGGASLIPPYKFSYKSSAVAYDYDKTDDWGHYENFPDVWSLDQIQTPIGSTINVEYEEDSYYAEAAYTKKIAYNLISSVTRNGLSLTVNFNGNVSNIASDFEVNRFYDFKFNKTTYEQYPDNTCCTSTYTTEYGRYKVLSVSSSAVTFDAGSESWQYDFYNSNNNCTPVPNGFCLTNLSVFGEQNNYALTDLNGRKGGGVRVTSVSVSDGINSLVTEYDYTNPVTGQISGITSFSPSKDEPRAMPYFSELPSPGVLYSHVKMVNKDYNGNIMGSTAYEFETLEPYDRFSASLFNLGSAFEVWEEQNSQLETNVKANKYTIKSALANIGRLKSVTSYNPYAQILVKKENTYKTNLDGQGEIGVTQESHKSLKRVLNNGNESYFVSSTSKITYPSVLEKTITIQGDITVETSLDTYDFLSGQVLQSTTKDSRNREIRTTIMPAYEFYPAMGSVHDTPLGASVPNVNMLAQEALTFTEINENSSWKKVGAGLTTWANTWGNNIWRKHKSFTWNGTKDTDGFFQNYVGSSDNFDWNTGTGTKWKQLTEITRYDDYSMAIESKDINGNYLSTKMGYRDSKPIVSSNAGYNEIFYSGAEDENNGAYGGEVQKGSATPSNDSHTGSYALSLASGQNAFVSTVNTSDGNSKKFKISVWVKNGQEGNVAFYNGSQNVQPNNDEMIRAGDWWLLNFYTSINNGANVYITAVGGGGIIDDFRLHPIESSMTSYVYNEWGELSHIIGANNLATHYLYDAMGRLKSTETEIVDFVGDSGSGGFKKSSEINYTYKY</sequence>
<evidence type="ECO:0000313" key="2">
    <source>
        <dbReference type="Proteomes" id="UP000198337"/>
    </source>
</evidence>
<evidence type="ECO:0000313" key="1">
    <source>
        <dbReference type="EMBL" id="SNR62798.1"/>
    </source>
</evidence>
<protein>
    <recommendedName>
        <fullName evidence="3">RHS repeat-associated core domain-containing protein</fullName>
    </recommendedName>
</protein>